<sequence>MASSVIRRYTPPTCTLEILARSSPLSRWMKQTAIKDLKFRLRFDDPRSKSESPVTVNGDRIQLETLCDTVTVYVQNFLANTPELVDNSISLEPQGLTRHCLNLSSLVPDDSELSVVLSALQLFDLAAALEQYTMDLVTLPDTTPVAKPKPTPMYGWRFAASFFISMGITATSVVWLKDFYPQPQATLETASSNVGEEVYDNPSVAQTPETPAALAEEEKLSGDAEVETFTSDEQLPPPPPPGAIAPETPPESPSDITSAPESVAIPAAPSIPPPTITEPEPAVISPPPVLLEPPPELAIVPETPDIAETEDFALESLDAASAELPDLPPAAAPAELPDLPPAAVPELPPTELDEVLPSTAARSASPPAAIASGNLFEGIPQVAEVRSYFEGRWEPPDSLSKTVEYKLTLNSDGTLQAISPLGETAATYLDRTGMPLLGDPFVSPSSGSPLPPIRVVFSPDGTVQAFPQAE</sequence>
<keyword evidence="2" id="KW-0472">Membrane</keyword>
<keyword evidence="2" id="KW-0812">Transmembrane</keyword>
<organism evidence="3 4">
    <name type="scientific">Roseofilum casamattae BLCC-M143</name>
    <dbReference type="NCBI Taxonomy" id="3022442"/>
    <lineage>
        <taxon>Bacteria</taxon>
        <taxon>Bacillati</taxon>
        <taxon>Cyanobacteriota</taxon>
        <taxon>Cyanophyceae</taxon>
        <taxon>Desertifilales</taxon>
        <taxon>Desertifilaceae</taxon>
        <taxon>Roseofilum</taxon>
        <taxon>Roseofilum casamattae</taxon>
    </lineage>
</organism>
<comment type="caution">
    <text evidence="3">The sequence shown here is derived from an EMBL/GenBank/DDBJ whole genome shotgun (WGS) entry which is preliminary data.</text>
</comment>
<dbReference type="Pfam" id="PF14233">
    <property type="entry name" value="DUF4335"/>
    <property type="match status" value="1"/>
</dbReference>
<feature type="compositionally biased region" description="Pro residues" evidence="1">
    <location>
        <begin position="338"/>
        <end position="348"/>
    </location>
</feature>
<dbReference type="Proteomes" id="UP001232992">
    <property type="component" value="Unassembled WGS sequence"/>
</dbReference>
<keyword evidence="4" id="KW-1185">Reference proteome</keyword>
<feature type="compositionally biased region" description="Low complexity" evidence="1">
    <location>
        <begin position="314"/>
        <end position="325"/>
    </location>
</feature>
<feature type="compositionally biased region" description="Pro residues" evidence="1">
    <location>
        <begin position="284"/>
        <end position="296"/>
    </location>
</feature>
<evidence type="ECO:0000313" key="4">
    <source>
        <dbReference type="Proteomes" id="UP001232992"/>
    </source>
</evidence>
<protein>
    <submittedName>
        <fullName evidence="3">DUF4335 domain-containing protein</fullName>
    </submittedName>
</protein>
<dbReference type="InterPro" id="IPR025569">
    <property type="entry name" value="DUF4335"/>
</dbReference>
<evidence type="ECO:0000256" key="2">
    <source>
        <dbReference type="SAM" id="Phobius"/>
    </source>
</evidence>
<feature type="region of interest" description="Disordered" evidence="1">
    <location>
        <begin position="189"/>
        <end position="371"/>
    </location>
</feature>
<accession>A0ABT7BXI3</accession>
<feature type="compositionally biased region" description="Pro residues" evidence="1">
    <location>
        <begin position="235"/>
        <end position="252"/>
    </location>
</feature>
<evidence type="ECO:0000256" key="1">
    <source>
        <dbReference type="SAM" id="MobiDB-lite"/>
    </source>
</evidence>
<feature type="compositionally biased region" description="Low complexity" evidence="1">
    <location>
        <begin position="205"/>
        <end position="214"/>
    </location>
</feature>
<feature type="transmembrane region" description="Helical" evidence="2">
    <location>
        <begin position="154"/>
        <end position="176"/>
    </location>
</feature>
<feature type="compositionally biased region" description="Low complexity" evidence="1">
    <location>
        <begin position="357"/>
        <end position="371"/>
    </location>
</feature>
<gene>
    <name evidence="3" type="ORF">PMH09_08545</name>
</gene>
<feature type="compositionally biased region" description="Low complexity" evidence="1">
    <location>
        <begin position="258"/>
        <end position="268"/>
    </location>
</feature>
<proteinExistence type="predicted"/>
<reference evidence="3 4" key="1">
    <citation type="submission" date="2023-01" db="EMBL/GenBank/DDBJ databases">
        <title>Novel diversity within Roseofilum (Cyanobacteria; Desertifilaceae) from marine benthic mats with descriptions of four novel species.</title>
        <authorList>
            <person name="Wang Y."/>
            <person name="Berthold D.E."/>
            <person name="Hu J."/>
            <person name="Lefler F.W."/>
            <person name="Laughinghouse H.D. IV."/>
        </authorList>
    </citation>
    <scope>NUCLEOTIDE SEQUENCE [LARGE SCALE GENOMIC DNA]</scope>
    <source>
        <strain evidence="3 4">BLCC-M143</strain>
    </source>
</reference>
<name>A0ABT7BXI3_9CYAN</name>
<evidence type="ECO:0000313" key="3">
    <source>
        <dbReference type="EMBL" id="MDJ1183244.1"/>
    </source>
</evidence>
<keyword evidence="2" id="KW-1133">Transmembrane helix</keyword>
<dbReference type="EMBL" id="JAQOSQ010000006">
    <property type="protein sequence ID" value="MDJ1183244.1"/>
    <property type="molecule type" value="Genomic_DNA"/>
</dbReference>
<dbReference type="RefSeq" id="WP_283757899.1">
    <property type="nucleotide sequence ID" value="NZ_JAQOSQ010000006.1"/>
</dbReference>